<accession>A0ABR2A528</accession>
<comment type="caution">
    <text evidence="1">The sequence shown here is derived from an EMBL/GenBank/DDBJ whole genome shotgun (WGS) entry which is preliminary data.</text>
</comment>
<evidence type="ECO:0000313" key="2">
    <source>
        <dbReference type="Proteomes" id="UP001472677"/>
    </source>
</evidence>
<protein>
    <submittedName>
        <fullName evidence="1">Uncharacterized protein</fullName>
    </submittedName>
</protein>
<sequence length="106" mass="12038">MYPTWLNLEEERETGRRQCHDACMIVSGVGTSLADWVFSFPTGRAVPCTRSDSLLEDSYTRYSGDKLKGPVIALSIKDTYRIRVQWGEAESIQLIDRDRTGFVLFG</sequence>
<dbReference type="Proteomes" id="UP001472677">
    <property type="component" value="Unassembled WGS sequence"/>
</dbReference>
<name>A0ABR2A528_9ROSI</name>
<organism evidence="1 2">
    <name type="scientific">Hibiscus sabdariffa</name>
    <name type="common">roselle</name>
    <dbReference type="NCBI Taxonomy" id="183260"/>
    <lineage>
        <taxon>Eukaryota</taxon>
        <taxon>Viridiplantae</taxon>
        <taxon>Streptophyta</taxon>
        <taxon>Embryophyta</taxon>
        <taxon>Tracheophyta</taxon>
        <taxon>Spermatophyta</taxon>
        <taxon>Magnoliopsida</taxon>
        <taxon>eudicotyledons</taxon>
        <taxon>Gunneridae</taxon>
        <taxon>Pentapetalae</taxon>
        <taxon>rosids</taxon>
        <taxon>malvids</taxon>
        <taxon>Malvales</taxon>
        <taxon>Malvaceae</taxon>
        <taxon>Malvoideae</taxon>
        <taxon>Hibiscus</taxon>
    </lineage>
</organism>
<dbReference type="EMBL" id="JBBPBM010001054">
    <property type="protein sequence ID" value="KAK8487841.1"/>
    <property type="molecule type" value="Genomic_DNA"/>
</dbReference>
<keyword evidence="2" id="KW-1185">Reference proteome</keyword>
<proteinExistence type="predicted"/>
<evidence type="ECO:0000313" key="1">
    <source>
        <dbReference type="EMBL" id="KAK8487841.1"/>
    </source>
</evidence>
<gene>
    <name evidence="1" type="ORF">V6N12_010261</name>
</gene>
<reference evidence="1 2" key="1">
    <citation type="journal article" date="2024" name="G3 (Bethesda)">
        <title>Genome assembly of Hibiscus sabdariffa L. provides insights into metabolisms of medicinal natural products.</title>
        <authorList>
            <person name="Kim T."/>
        </authorList>
    </citation>
    <scope>NUCLEOTIDE SEQUENCE [LARGE SCALE GENOMIC DNA]</scope>
    <source>
        <strain evidence="1">TK-2024</strain>
        <tissue evidence="1">Old leaves</tissue>
    </source>
</reference>